<dbReference type="GeneID" id="106814822"/>
<keyword evidence="5" id="KW-1185">Reference proteome</keyword>
<evidence type="ECO:0000256" key="3">
    <source>
        <dbReference type="ARBA" id="ARBA00022801"/>
    </source>
</evidence>
<dbReference type="InterPro" id="IPR020552">
    <property type="entry name" value="Inositol_monoPase_Li-sen"/>
</dbReference>
<organism evidence="5 6">
    <name type="scientific">Priapulus caudatus</name>
    <name type="common">Priapulid worm</name>
    <dbReference type="NCBI Taxonomy" id="37621"/>
    <lineage>
        <taxon>Eukaryota</taxon>
        <taxon>Metazoa</taxon>
        <taxon>Ecdysozoa</taxon>
        <taxon>Scalidophora</taxon>
        <taxon>Priapulida</taxon>
        <taxon>Priapulimorpha</taxon>
        <taxon>Priapulimorphida</taxon>
        <taxon>Priapulidae</taxon>
        <taxon>Priapulus</taxon>
    </lineage>
</organism>
<dbReference type="PROSITE" id="PS00630">
    <property type="entry name" value="IMP_2"/>
    <property type="match status" value="1"/>
</dbReference>
<evidence type="ECO:0000313" key="6">
    <source>
        <dbReference type="RefSeq" id="XP_014674667.1"/>
    </source>
</evidence>
<keyword evidence="4" id="KW-0460">Magnesium</keyword>
<gene>
    <name evidence="6" type="primary">LOC106814822</name>
</gene>
<dbReference type="Pfam" id="PF00459">
    <property type="entry name" value="Inositol_P"/>
    <property type="match status" value="1"/>
</dbReference>
<comment type="similarity">
    <text evidence="1">Belongs to the inositol monophosphatase superfamily.</text>
</comment>
<dbReference type="InterPro" id="IPR000760">
    <property type="entry name" value="Inositol_monophosphatase-like"/>
</dbReference>
<dbReference type="PRINTS" id="PR00378">
    <property type="entry name" value="LIIMPHPHTASE"/>
</dbReference>
<dbReference type="Gene3D" id="3.40.190.80">
    <property type="match status" value="1"/>
</dbReference>
<protein>
    <submittedName>
        <fullName evidence="6">Inositol monophosphatase 1-like</fullName>
    </submittedName>
</protein>
<dbReference type="PRINTS" id="PR00377">
    <property type="entry name" value="IMPHPHTASES"/>
</dbReference>
<dbReference type="RefSeq" id="XP_014674667.1">
    <property type="nucleotide sequence ID" value="XM_014819181.1"/>
</dbReference>
<evidence type="ECO:0000256" key="4">
    <source>
        <dbReference type="ARBA" id="ARBA00022842"/>
    </source>
</evidence>
<evidence type="ECO:0000313" key="5">
    <source>
        <dbReference type="Proteomes" id="UP000695022"/>
    </source>
</evidence>
<keyword evidence="3" id="KW-0378">Hydrolase</keyword>
<dbReference type="InterPro" id="IPR020550">
    <property type="entry name" value="Inositol_monophosphatase_CS"/>
</dbReference>
<evidence type="ECO:0000256" key="2">
    <source>
        <dbReference type="ARBA" id="ARBA00022723"/>
    </source>
</evidence>
<proteinExistence type="inferred from homology"/>
<keyword evidence="2" id="KW-0479">Metal-binding</keyword>
<accession>A0ABM1ER46</accession>
<dbReference type="SUPFAM" id="SSF56655">
    <property type="entry name" value="Carbohydrate phosphatase"/>
    <property type="match status" value="1"/>
</dbReference>
<dbReference type="PANTHER" id="PTHR20854:SF4">
    <property type="entry name" value="INOSITOL-1-MONOPHOSPHATASE-RELATED"/>
    <property type="match status" value="1"/>
</dbReference>
<sequence length="174" mass="19050">MFFPHVAISIALAVQKELELGIIHDVYNNKTYIGRRGKGAYYDGERLQVTPVQDLKEAMIISELGSSRDVAHMDKVFRNLRNVGSGCRGMRCLGSAALNMCLVAKGISHSYYEYGIHCWDIAAGALIVREAGGVVLDPNGGPLNLMSRRVLCGSDVSLCSQISSRLTHIDLEHD</sequence>
<reference evidence="6" key="1">
    <citation type="submission" date="2025-08" db="UniProtKB">
        <authorList>
            <consortium name="RefSeq"/>
        </authorList>
    </citation>
    <scope>IDENTIFICATION</scope>
</reference>
<dbReference type="Gene3D" id="3.30.540.10">
    <property type="entry name" value="Fructose-1,6-Bisphosphatase, subunit A, domain 1"/>
    <property type="match status" value="1"/>
</dbReference>
<name>A0ABM1ER46_PRICU</name>
<dbReference type="Proteomes" id="UP000695022">
    <property type="component" value="Unplaced"/>
</dbReference>
<dbReference type="PANTHER" id="PTHR20854">
    <property type="entry name" value="INOSITOL MONOPHOSPHATASE"/>
    <property type="match status" value="1"/>
</dbReference>
<evidence type="ECO:0000256" key="1">
    <source>
        <dbReference type="ARBA" id="ARBA00009759"/>
    </source>
</evidence>